<feature type="domain" description="Restriction endonuclease type IV Mrr" evidence="1">
    <location>
        <begin position="275"/>
        <end position="399"/>
    </location>
</feature>
<dbReference type="Pfam" id="PF18062">
    <property type="entry name" value="RE_AspBHI_N"/>
    <property type="match status" value="1"/>
</dbReference>
<reference evidence="3" key="1">
    <citation type="submission" date="2019-12" db="EMBL/GenBank/DDBJ databases">
        <authorList>
            <person name="Cremers G."/>
        </authorList>
    </citation>
    <scope>NUCLEOTIDE SEQUENCE</scope>
    <source>
        <strain evidence="3">Vvax</strain>
    </source>
</reference>
<dbReference type="Gene3D" id="3.40.1350.10">
    <property type="match status" value="1"/>
</dbReference>
<evidence type="ECO:0000259" key="2">
    <source>
        <dbReference type="Pfam" id="PF18062"/>
    </source>
</evidence>
<feature type="domain" description="Restriction endonuclease AspBHI N-terminal" evidence="2">
    <location>
        <begin position="47"/>
        <end position="235"/>
    </location>
</feature>
<evidence type="ECO:0000313" key="3">
    <source>
        <dbReference type="EMBL" id="CAA2107821.1"/>
    </source>
</evidence>
<protein>
    <recommendedName>
        <fullName evidence="4">Restriction endonuclease</fullName>
    </recommendedName>
</protein>
<dbReference type="InterPro" id="IPR007560">
    <property type="entry name" value="Restrct_endonuc_IV_Mrr"/>
</dbReference>
<gene>
    <name evidence="3" type="ORF">VVAX_04427</name>
</gene>
<dbReference type="Gene3D" id="2.30.280.20">
    <property type="match status" value="1"/>
</dbReference>
<dbReference type="GO" id="GO:0003677">
    <property type="term" value="F:DNA binding"/>
    <property type="evidence" value="ECO:0007669"/>
    <property type="project" value="InterPro"/>
</dbReference>
<dbReference type="GO" id="GO:0009307">
    <property type="term" value="P:DNA restriction-modification system"/>
    <property type="evidence" value="ECO:0007669"/>
    <property type="project" value="InterPro"/>
</dbReference>
<dbReference type="GO" id="GO:0004519">
    <property type="term" value="F:endonuclease activity"/>
    <property type="evidence" value="ECO:0007669"/>
    <property type="project" value="InterPro"/>
</dbReference>
<name>A0A679JP96_VARPD</name>
<dbReference type="REBASE" id="377731">
    <property type="entry name" value="VpavvaxORF4427P"/>
</dbReference>
<sequence>MHASLFAARRRRPHRDALFDMTRIFSFDDLPTADLVVDAIYEGGNAGNASSDPIAKLLPGAGNQGGFRASGPGLKKRFVVLYSSGEEGDWPDRLDLNTGQFVYYGDNRTPGHDLHDTTRRGNLLLKAAFENAHGDAAKRAEVPPFFVFTKCPTAKSSRSVQFKGLAVPGFPGLPMTEDLVAVWKTTSGERFQNYRAVFTVLNAATVPRVWIDSLASQEVALGTAPGALRAWGESGVYAPLTSEPTKVIRTESEQKPDTPLKAAILARVWAHFKDSPLAFESFAARIYQLTDRRVIIDEITRGSVDGGRDAIGRYLLGLSADPVYAEFALEAKCYRPGSEDASANTVGVREVARLISRIRHRQFGVLVTTSAIARQAYTEVRDDRHPIVLISGRDIAEILIQAGYGSVERVTELLGEWPA</sequence>
<dbReference type="InterPro" id="IPR011856">
    <property type="entry name" value="tRNA_endonuc-like_dom_sf"/>
</dbReference>
<organism evidence="3">
    <name type="scientific">Variovorax paradoxus</name>
    <dbReference type="NCBI Taxonomy" id="34073"/>
    <lineage>
        <taxon>Bacteria</taxon>
        <taxon>Pseudomonadati</taxon>
        <taxon>Pseudomonadota</taxon>
        <taxon>Betaproteobacteria</taxon>
        <taxon>Burkholderiales</taxon>
        <taxon>Comamonadaceae</taxon>
        <taxon>Variovorax</taxon>
    </lineage>
</organism>
<accession>A0A679JP96</accession>
<dbReference type="RefSeq" id="WP_339091965.1">
    <property type="nucleotide sequence ID" value="NZ_LR743507.1"/>
</dbReference>
<evidence type="ECO:0000259" key="1">
    <source>
        <dbReference type="Pfam" id="PF04471"/>
    </source>
</evidence>
<dbReference type="EMBL" id="LR743507">
    <property type="protein sequence ID" value="CAA2107821.1"/>
    <property type="molecule type" value="Genomic_DNA"/>
</dbReference>
<dbReference type="Pfam" id="PF04471">
    <property type="entry name" value="Mrr_cat"/>
    <property type="match status" value="1"/>
</dbReference>
<dbReference type="InterPro" id="IPR041409">
    <property type="entry name" value="RE_AspBHI_N"/>
</dbReference>
<dbReference type="AlphaFoldDB" id="A0A679JP96"/>
<proteinExistence type="predicted"/>
<evidence type="ECO:0008006" key="4">
    <source>
        <dbReference type="Google" id="ProtNLM"/>
    </source>
</evidence>
<dbReference type="SUPFAM" id="SSF52980">
    <property type="entry name" value="Restriction endonuclease-like"/>
    <property type="match status" value="1"/>
</dbReference>
<dbReference type="InterPro" id="IPR011335">
    <property type="entry name" value="Restrct_endonuc-II-like"/>
</dbReference>